<evidence type="ECO:0000313" key="3">
    <source>
        <dbReference type="EMBL" id="TXE07743.1"/>
    </source>
</evidence>
<keyword evidence="4" id="KW-1185">Reference proteome</keyword>
<sequence length="442" mass="49767">MTKYFLACFICFCSSIRAQTFDASKMDSLFKLIDTKNKGMGNFSIFANGEEIYQKSFGFSDVSNNKRANSYTTYRIGSVSKTFTATIIMLLIEEGKINLNTVLSKYFPKIPNSNKITIENLLNHQSGLFNLTDDENLSDWMTEPQSRKKMIERIIAHGTVFEPKENTQYSNTNYILLSYIAEIIDNKKFQNILETRIIKPLNLNRTEFGKKIDPANNEALPYDFENSDWKLNTTHTDMSLPMGAGGMVSTPTELNVFYKNLFTDHLVSAYSLAKMKNAQEGMGLGLMKLPLGDKEVYGHGGSIDGFQSFVAYFPKEKVSFAITTNNLYTQVSNILIGTVQIYFGMEYKLPDFSPITAIQLNTEELNPYLGKYSSPSFPIDITITKDGNTLIAQGENQSSFAIDAIGKDTFHSENVMITLKFIPGEKKMMVEQGGQTFVLTKE</sequence>
<dbReference type="Proteomes" id="UP000321734">
    <property type="component" value="Unassembled WGS sequence"/>
</dbReference>
<dbReference type="PANTHER" id="PTHR46825:SF9">
    <property type="entry name" value="BETA-LACTAMASE-RELATED DOMAIN-CONTAINING PROTEIN"/>
    <property type="match status" value="1"/>
</dbReference>
<feature type="signal peptide" evidence="1">
    <location>
        <begin position="1"/>
        <end position="18"/>
    </location>
</feature>
<evidence type="ECO:0000313" key="4">
    <source>
        <dbReference type="Proteomes" id="UP000321734"/>
    </source>
</evidence>
<gene>
    <name evidence="3" type="ORF">ES711_09890</name>
</gene>
<evidence type="ECO:0000256" key="1">
    <source>
        <dbReference type="SAM" id="SignalP"/>
    </source>
</evidence>
<name>A0A5C7AJP3_9FLAO</name>
<reference evidence="3 4" key="1">
    <citation type="submission" date="2019-08" db="EMBL/GenBank/DDBJ databases">
        <title>Genome sequence of Gelidibacter salicanalis IC162T.</title>
        <authorList>
            <person name="Bowman J.P."/>
        </authorList>
    </citation>
    <scope>NUCLEOTIDE SEQUENCE [LARGE SCALE GENOMIC DNA]</scope>
    <source>
        <strain evidence="3 4">IC162</strain>
    </source>
</reference>
<dbReference type="InterPro" id="IPR012338">
    <property type="entry name" value="Beta-lactam/transpept-like"/>
</dbReference>
<feature type="domain" description="Beta-lactamase-related" evidence="2">
    <location>
        <begin position="43"/>
        <end position="329"/>
    </location>
</feature>
<accession>A0A5C7AJP3</accession>
<dbReference type="SUPFAM" id="SSF56601">
    <property type="entry name" value="beta-lactamase/transpeptidase-like"/>
    <property type="match status" value="1"/>
</dbReference>
<evidence type="ECO:0000259" key="2">
    <source>
        <dbReference type="Pfam" id="PF00144"/>
    </source>
</evidence>
<feature type="chain" id="PRO_5022891683" evidence="1">
    <location>
        <begin position="19"/>
        <end position="442"/>
    </location>
</feature>
<dbReference type="InterPro" id="IPR050491">
    <property type="entry name" value="AmpC-like"/>
</dbReference>
<comment type="caution">
    <text evidence="3">The sequence shown here is derived from an EMBL/GenBank/DDBJ whole genome shotgun (WGS) entry which is preliminary data.</text>
</comment>
<organism evidence="3 4">
    <name type="scientific">Gelidibacter salicanalis</name>
    <dbReference type="NCBI Taxonomy" id="291193"/>
    <lineage>
        <taxon>Bacteria</taxon>
        <taxon>Pseudomonadati</taxon>
        <taxon>Bacteroidota</taxon>
        <taxon>Flavobacteriia</taxon>
        <taxon>Flavobacteriales</taxon>
        <taxon>Flavobacteriaceae</taxon>
        <taxon>Gelidibacter</taxon>
    </lineage>
</organism>
<dbReference type="EMBL" id="VORX01000004">
    <property type="protein sequence ID" value="TXE07743.1"/>
    <property type="molecule type" value="Genomic_DNA"/>
</dbReference>
<dbReference type="Gene3D" id="3.40.710.10">
    <property type="entry name" value="DD-peptidase/beta-lactamase superfamily"/>
    <property type="match status" value="1"/>
</dbReference>
<dbReference type="InterPro" id="IPR001466">
    <property type="entry name" value="Beta-lactam-related"/>
</dbReference>
<proteinExistence type="predicted"/>
<dbReference type="OrthoDB" id="9793489at2"/>
<dbReference type="Pfam" id="PF00144">
    <property type="entry name" value="Beta-lactamase"/>
    <property type="match status" value="1"/>
</dbReference>
<dbReference type="AlphaFoldDB" id="A0A5C7AJP3"/>
<keyword evidence="1" id="KW-0732">Signal</keyword>
<protein>
    <submittedName>
        <fullName evidence="3">Beta-lactamase family protein</fullName>
    </submittedName>
</protein>
<dbReference type="PANTHER" id="PTHR46825">
    <property type="entry name" value="D-ALANYL-D-ALANINE-CARBOXYPEPTIDASE/ENDOPEPTIDASE AMPH"/>
    <property type="match status" value="1"/>
</dbReference>